<reference evidence="1" key="1">
    <citation type="submission" date="2020-10" db="EMBL/GenBank/DDBJ databases">
        <title>De novo genome project of the cellulose decomposer Thermobifida halotolerans type strain.</title>
        <authorList>
            <person name="Nagy I."/>
            <person name="Horvath B."/>
            <person name="Kukolya J."/>
            <person name="Nagy I."/>
            <person name="Orsini M."/>
        </authorList>
    </citation>
    <scope>NUCLEOTIDE SEQUENCE</scope>
    <source>
        <strain evidence="1">DSM 44931</strain>
    </source>
</reference>
<proteinExistence type="predicted"/>
<dbReference type="KEGG" id="thao:NI17_012775"/>
<organism evidence="1 2">
    <name type="scientific">Thermobifida halotolerans</name>
    <dbReference type="NCBI Taxonomy" id="483545"/>
    <lineage>
        <taxon>Bacteria</taxon>
        <taxon>Bacillati</taxon>
        <taxon>Actinomycetota</taxon>
        <taxon>Actinomycetes</taxon>
        <taxon>Streptosporangiales</taxon>
        <taxon>Nocardiopsidaceae</taxon>
        <taxon>Thermobifida</taxon>
    </lineage>
</organism>
<dbReference type="OrthoDB" id="3431746at2"/>
<dbReference type="AlphaFoldDB" id="A0A399G382"/>
<dbReference type="InterPro" id="IPR007278">
    <property type="entry name" value="DUF397"/>
</dbReference>
<accession>A0A399G382</accession>
<name>A0A399G382_9ACTN</name>
<evidence type="ECO:0000313" key="1">
    <source>
        <dbReference type="EMBL" id="UOE17776.1"/>
    </source>
</evidence>
<dbReference type="Pfam" id="PF04149">
    <property type="entry name" value="DUF397"/>
    <property type="match status" value="1"/>
</dbReference>
<dbReference type="RefSeq" id="WP_068689011.1">
    <property type="nucleotide sequence ID" value="NZ_CP063196.1"/>
</dbReference>
<gene>
    <name evidence="1" type="ORF">NI17_012775</name>
</gene>
<protein>
    <submittedName>
        <fullName evidence="1">DUF397 domain-containing protein</fullName>
    </submittedName>
</protein>
<sequence length="65" mass="7247">MTDHPFTDADFRKSDRSGDFGCVEAAITHHTPDTIGLRDSVHPRQTVLCFSPKEWTAFTAGLNKL</sequence>
<dbReference type="EMBL" id="CP063196">
    <property type="protein sequence ID" value="UOE17776.1"/>
    <property type="molecule type" value="Genomic_DNA"/>
</dbReference>
<keyword evidence="2" id="KW-1185">Reference proteome</keyword>
<evidence type="ECO:0000313" key="2">
    <source>
        <dbReference type="Proteomes" id="UP000265719"/>
    </source>
</evidence>
<dbReference type="Proteomes" id="UP000265719">
    <property type="component" value="Chromosome"/>
</dbReference>